<dbReference type="AlphaFoldDB" id="A0A0A9GND7"/>
<reference evidence="1" key="2">
    <citation type="journal article" date="2015" name="Data Brief">
        <title>Shoot transcriptome of the giant reed, Arundo donax.</title>
        <authorList>
            <person name="Barrero R.A."/>
            <person name="Guerrero F.D."/>
            <person name="Moolhuijzen P."/>
            <person name="Goolsby J.A."/>
            <person name="Tidwell J."/>
            <person name="Bellgard S.E."/>
            <person name="Bellgard M.I."/>
        </authorList>
    </citation>
    <scope>NUCLEOTIDE SEQUENCE</scope>
    <source>
        <tissue evidence="1">Shoot tissue taken approximately 20 cm above the soil surface</tissue>
    </source>
</reference>
<proteinExistence type="predicted"/>
<dbReference type="EMBL" id="GBRH01171884">
    <property type="protein sequence ID" value="JAE26012.1"/>
    <property type="molecule type" value="Transcribed_RNA"/>
</dbReference>
<protein>
    <submittedName>
        <fullName evidence="1">Uncharacterized protein</fullName>
    </submittedName>
</protein>
<organism evidence="1">
    <name type="scientific">Arundo donax</name>
    <name type="common">Giant reed</name>
    <name type="synonym">Donax arundinaceus</name>
    <dbReference type="NCBI Taxonomy" id="35708"/>
    <lineage>
        <taxon>Eukaryota</taxon>
        <taxon>Viridiplantae</taxon>
        <taxon>Streptophyta</taxon>
        <taxon>Embryophyta</taxon>
        <taxon>Tracheophyta</taxon>
        <taxon>Spermatophyta</taxon>
        <taxon>Magnoliopsida</taxon>
        <taxon>Liliopsida</taxon>
        <taxon>Poales</taxon>
        <taxon>Poaceae</taxon>
        <taxon>PACMAD clade</taxon>
        <taxon>Arundinoideae</taxon>
        <taxon>Arundineae</taxon>
        <taxon>Arundo</taxon>
    </lineage>
</organism>
<accession>A0A0A9GND7</accession>
<name>A0A0A9GND7_ARUDO</name>
<reference evidence="1" key="1">
    <citation type="submission" date="2014-09" db="EMBL/GenBank/DDBJ databases">
        <authorList>
            <person name="Magalhaes I.L.F."/>
            <person name="Oliveira U."/>
            <person name="Santos F.R."/>
            <person name="Vidigal T.H.D.A."/>
            <person name="Brescovit A.D."/>
            <person name="Santos A.J."/>
        </authorList>
    </citation>
    <scope>NUCLEOTIDE SEQUENCE</scope>
    <source>
        <tissue evidence="1">Shoot tissue taken approximately 20 cm above the soil surface</tissue>
    </source>
</reference>
<evidence type="ECO:0000313" key="1">
    <source>
        <dbReference type="EMBL" id="JAE26012.1"/>
    </source>
</evidence>
<sequence length="28" mass="3367">MVCFQNVNELFYFHCSQSNISSLTFFLF</sequence>